<evidence type="ECO:0008006" key="3">
    <source>
        <dbReference type="Google" id="ProtNLM"/>
    </source>
</evidence>
<dbReference type="InterPro" id="IPR055151">
    <property type="entry name" value="GH113"/>
</dbReference>
<dbReference type="Gene3D" id="3.20.20.80">
    <property type="entry name" value="Glycosidases"/>
    <property type="match status" value="1"/>
</dbReference>
<proteinExistence type="predicted"/>
<dbReference type="EMBL" id="JASMRN010000008">
    <property type="protein sequence ID" value="MEZ7515825.1"/>
    <property type="molecule type" value="Genomic_DNA"/>
</dbReference>
<dbReference type="InterPro" id="IPR017853">
    <property type="entry name" value="GH"/>
</dbReference>
<accession>A0ABV4KGK1</accession>
<comment type="caution">
    <text evidence="1">The sequence shown here is derived from an EMBL/GenBank/DDBJ whole genome shotgun (WGS) entry which is preliminary data.</text>
</comment>
<name>A0ABV4KGK1_9FLAO</name>
<gene>
    <name evidence="1" type="ORF">QO192_11095</name>
</gene>
<organism evidence="1 2">
    <name type="scientific">Flavobacterium frigidarium</name>
    <dbReference type="NCBI Taxonomy" id="99286"/>
    <lineage>
        <taxon>Bacteria</taxon>
        <taxon>Pseudomonadati</taxon>
        <taxon>Bacteroidota</taxon>
        <taxon>Flavobacteriia</taxon>
        <taxon>Flavobacteriales</taxon>
        <taxon>Flavobacteriaceae</taxon>
        <taxon>Flavobacterium</taxon>
    </lineage>
</organism>
<reference evidence="1 2" key="1">
    <citation type="submission" date="2023-05" db="EMBL/GenBank/DDBJ databases">
        <title>Adaptations of aquatic viruses from atmosphere-close ecosystems of the Central Arctic Ocean.</title>
        <authorList>
            <person name="Rahlff J."/>
            <person name="Holmfeldt K."/>
        </authorList>
    </citation>
    <scope>NUCLEOTIDE SEQUENCE [LARGE SCALE GENOMIC DNA]</scope>
    <source>
        <strain evidence="1 2">Arc14</strain>
    </source>
</reference>
<protein>
    <recommendedName>
        <fullName evidence="3">Glycoside hydrolase family 5 domain-containing protein</fullName>
    </recommendedName>
</protein>
<dbReference type="Pfam" id="PF22612">
    <property type="entry name" value="GH113"/>
    <property type="match status" value="1"/>
</dbReference>
<keyword evidence="2" id="KW-1185">Reference proteome</keyword>
<evidence type="ECO:0000313" key="2">
    <source>
        <dbReference type="Proteomes" id="UP001568894"/>
    </source>
</evidence>
<dbReference type="Proteomes" id="UP001568894">
    <property type="component" value="Unassembled WGS sequence"/>
</dbReference>
<dbReference type="SUPFAM" id="SSF51445">
    <property type="entry name" value="(Trans)glycosidases"/>
    <property type="match status" value="1"/>
</dbReference>
<sequence length="216" mass="24883">MKKNILLFSSIVLTLSIGYYFFNNQSKSEAPAKVKSVFALTETTSTSDVAKPMEFKGMNLVAPINTLNKSTLEDLESNYVNAVSIIPYAYVNMDEATVNYNNKRQWWGERTEGIITSAKMAHSHNMIVMLKPHLWVNHNFYTGNLTFDTEEKWQRWESDYEEYILNFAELAEQQKIEVFCFATELGNSVAKRPAYWNQLIAKIKKVYKGKLTYAAN</sequence>
<evidence type="ECO:0000313" key="1">
    <source>
        <dbReference type="EMBL" id="MEZ7515825.1"/>
    </source>
</evidence>